<name>A0ABN3UN78_9MICO</name>
<evidence type="ECO:0000313" key="3">
    <source>
        <dbReference type="Proteomes" id="UP001501326"/>
    </source>
</evidence>
<feature type="transmembrane region" description="Helical" evidence="1">
    <location>
        <begin position="167"/>
        <end position="193"/>
    </location>
</feature>
<keyword evidence="3" id="KW-1185">Reference proteome</keyword>
<feature type="transmembrane region" description="Helical" evidence="1">
    <location>
        <begin position="105"/>
        <end position="127"/>
    </location>
</feature>
<keyword evidence="1" id="KW-1133">Transmembrane helix</keyword>
<feature type="transmembrane region" description="Helical" evidence="1">
    <location>
        <begin position="45"/>
        <end position="66"/>
    </location>
</feature>
<dbReference type="Proteomes" id="UP001501326">
    <property type="component" value="Unassembled WGS sequence"/>
</dbReference>
<evidence type="ECO:0000256" key="1">
    <source>
        <dbReference type="SAM" id="Phobius"/>
    </source>
</evidence>
<sequence length="268" mass="27832">MATPTTAPIRRWIVRTTIGSFSLAALMGIIALLGSGDFGEFEGRILLTTLLVGVVSIAVLCYLATAGRRSQPVGVAGGVVVLVPLVCALLMIWGADWDRGPGEGLARTFGVGSIFAATLAQASLLLALCDGARAVVRRLLTATLALAGLLALLTCLLVLGYEPDEDTYFRVLGVVAILDVLGTVVVAALVKFGPSASNTQRRRLDGAEDGGAPGTSLLPADLAADTAAYAAAHQITSEQVVVRAVREFLTHESGSDTPRPRAEEEPAR</sequence>
<dbReference type="EMBL" id="BAAARN010000001">
    <property type="protein sequence ID" value="GAA2735989.1"/>
    <property type="molecule type" value="Genomic_DNA"/>
</dbReference>
<organism evidence="2 3">
    <name type="scientific">Pedococcus aerophilus</name>
    <dbReference type="NCBI Taxonomy" id="436356"/>
    <lineage>
        <taxon>Bacteria</taxon>
        <taxon>Bacillati</taxon>
        <taxon>Actinomycetota</taxon>
        <taxon>Actinomycetes</taxon>
        <taxon>Micrococcales</taxon>
        <taxon>Intrasporangiaceae</taxon>
        <taxon>Pedococcus</taxon>
    </lineage>
</organism>
<evidence type="ECO:0000313" key="2">
    <source>
        <dbReference type="EMBL" id="GAA2735989.1"/>
    </source>
</evidence>
<feature type="transmembrane region" description="Helical" evidence="1">
    <location>
        <begin position="12"/>
        <end position="33"/>
    </location>
</feature>
<reference evidence="2 3" key="1">
    <citation type="journal article" date="2019" name="Int. J. Syst. Evol. Microbiol.">
        <title>The Global Catalogue of Microorganisms (GCM) 10K type strain sequencing project: providing services to taxonomists for standard genome sequencing and annotation.</title>
        <authorList>
            <consortium name="The Broad Institute Genomics Platform"/>
            <consortium name="The Broad Institute Genome Sequencing Center for Infectious Disease"/>
            <person name="Wu L."/>
            <person name="Ma J."/>
        </authorList>
    </citation>
    <scope>NUCLEOTIDE SEQUENCE [LARGE SCALE GENOMIC DNA]</scope>
    <source>
        <strain evidence="2 3">JCM 16378</strain>
    </source>
</reference>
<keyword evidence="1" id="KW-0812">Transmembrane</keyword>
<accession>A0ABN3UN78</accession>
<feature type="transmembrane region" description="Helical" evidence="1">
    <location>
        <begin position="139"/>
        <end position="161"/>
    </location>
</feature>
<gene>
    <name evidence="2" type="ORF">GCM10009867_19560</name>
</gene>
<feature type="transmembrane region" description="Helical" evidence="1">
    <location>
        <begin position="73"/>
        <end position="93"/>
    </location>
</feature>
<comment type="caution">
    <text evidence="2">The sequence shown here is derived from an EMBL/GenBank/DDBJ whole genome shotgun (WGS) entry which is preliminary data.</text>
</comment>
<proteinExistence type="predicted"/>
<protein>
    <submittedName>
        <fullName evidence="2">Uncharacterized protein</fullName>
    </submittedName>
</protein>
<dbReference type="RefSeq" id="WP_344192618.1">
    <property type="nucleotide sequence ID" value="NZ_BAAARN010000001.1"/>
</dbReference>
<keyword evidence="1" id="KW-0472">Membrane</keyword>